<dbReference type="RefSeq" id="XP_062643737.1">
    <property type="nucleotide sequence ID" value="XM_062793743.1"/>
</dbReference>
<evidence type="ECO:0000313" key="2">
    <source>
        <dbReference type="EMBL" id="KAK4119964.1"/>
    </source>
</evidence>
<comment type="caution">
    <text evidence="2">The sequence shown here is derived from an EMBL/GenBank/DDBJ whole genome shotgun (WGS) entry which is preliminary data.</text>
</comment>
<dbReference type="GeneID" id="87830512"/>
<name>A0AAN6Z0Y4_9PEZI</name>
<keyword evidence="3" id="KW-1185">Reference proteome</keyword>
<dbReference type="AlphaFoldDB" id="A0AAN6Z0Y4"/>
<evidence type="ECO:0000313" key="3">
    <source>
        <dbReference type="Proteomes" id="UP001302602"/>
    </source>
</evidence>
<protein>
    <submittedName>
        <fullName evidence="2">Uncharacterized protein</fullName>
    </submittedName>
</protein>
<feature type="signal peptide" evidence="1">
    <location>
        <begin position="1"/>
        <end position="19"/>
    </location>
</feature>
<proteinExistence type="predicted"/>
<keyword evidence="1" id="KW-0732">Signal</keyword>
<gene>
    <name evidence="2" type="ORF">N657DRAFT_649530</name>
</gene>
<dbReference type="EMBL" id="MU853242">
    <property type="protein sequence ID" value="KAK4119964.1"/>
    <property type="molecule type" value="Genomic_DNA"/>
</dbReference>
<accession>A0AAN6Z0Y4</accession>
<reference evidence="2" key="2">
    <citation type="submission" date="2023-05" db="EMBL/GenBank/DDBJ databases">
        <authorList>
            <consortium name="Lawrence Berkeley National Laboratory"/>
            <person name="Steindorff A."/>
            <person name="Hensen N."/>
            <person name="Bonometti L."/>
            <person name="Westerberg I."/>
            <person name="Brannstrom I.O."/>
            <person name="Guillou S."/>
            <person name="Cros-Aarteil S."/>
            <person name="Calhoun S."/>
            <person name="Haridas S."/>
            <person name="Kuo A."/>
            <person name="Mondo S."/>
            <person name="Pangilinan J."/>
            <person name="Riley R."/>
            <person name="Labutti K."/>
            <person name="Andreopoulos B."/>
            <person name="Lipzen A."/>
            <person name="Chen C."/>
            <person name="Yanf M."/>
            <person name="Daum C."/>
            <person name="Ng V."/>
            <person name="Clum A."/>
            <person name="Ohm R."/>
            <person name="Martin F."/>
            <person name="Silar P."/>
            <person name="Natvig D."/>
            <person name="Lalanne C."/>
            <person name="Gautier V."/>
            <person name="Ament-Velasquez S.L."/>
            <person name="Kruys A."/>
            <person name="Hutchinson M.I."/>
            <person name="Powell A.J."/>
            <person name="Barry K."/>
            <person name="Miller A.N."/>
            <person name="Grigoriev I.V."/>
            <person name="Debuchy R."/>
            <person name="Gladieux P."/>
            <person name="Thoren M.H."/>
            <person name="Johannesson H."/>
        </authorList>
    </citation>
    <scope>NUCLEOTIDE SEQUENCE</scope>
    <source>
        <strain evidence="2">CBS 731.68</strain>
    </source>
</reference>
<sequence length="107" mass="11411">MKLSVVLALPFLHLPLSYAAVGGRCAGTWGPQCICLDSRECERRGGHAAEGTPGDWPCPSDPINVMGCFLQGCAEGNTYCTWREGCTGTPLTNPTCPGGNDYICCRR</sequence>
<evidence type="ECO:0000256" key="1">
    <source>
        <dbReference type="SAM" id="SignalP"/>
    </source>
</evidence>
<reference evidence="2" key="1">
    <citation type="journal article" date="2023" name="Mol. Phylogenet. Evol.">
        <title>Genome-scale phylogeny and comparative genomics of the fungal order Sordariales.</title>
        <authorList>
            <person name="Hensen N."/>
            <person name="Bonometti L."/>
            <person name="Westerberg I."/>
            <person name="Brannstrom I.O."/>
            <person name="Guillou S."/>
            <person name="Cros-Aarteil S."/>
            <person name="Calhoun S."/>
            <person name="Haridas S."/>
            <person name="Kuo A."/>
            <person name="Mondo S."/>
            <person name="Pangilinan J."/>
            <person name="Riley R."/>
            <person name="LaButti K."/>
            <person name="Andreopoulos B."/>
            <person name="Lipzen A."/>
            <person name="Chen C."/>
            <person name="Yan M."/>
            <person name="Daum C."/>
            <person name="Ng V."/>
            <person name="Clum A."/>
            <person name="Steindorff A."/>
            <person name="Ohm R.A."/>
            <person name="Martin F."/>
            <person name="Silar P."/>
            <person name="Natvig D.O."/>
            <person name="Lalanne C."/>
            <person name="Gautier V."/>
            <person name="Ament-Velasquez S.L."/>
            <person name="Kruys A."/>
            <person name="Hutchinson M.I."/>
            <person name="Powell A.J."/>
            <person name="Barry K."/>
            <person name="Miller A.N."/>
            <person name="Grigoriev I.V."/>
            <person name="Debuchy R."/>
            <person name="Gladieux P."/>
            <person name="Hiltunen Thoren M."/>
            <person name="Johannesson H."/>
        </authorList>
    </citation>
    <scope>NUCLEOTIDE SEQUENCE</scope>
    <source>
        <strain evidence="2">CBS 731.68</strain>
    </source>
</reference>
<dbReference type="Proteomes" id="UP001302602">
    <property type="component" value="Unassembled WGS sequence"/>
</dbReference>
<organism evidence="2 3">
    <name type="scientific">Parathielavia appendiculata</name>
    <dbReference type="NCBI Taxonomy" id="2587402"/>
    <lineage>
        <taxon>Eukaryota</taxon>
        <taxon>Fungi</taxon>
        <taxon>Dikarya</taxon>
        <taxon>Ascomycota</taxon>
        <taxon>Pezizomycotina</taxon>
        <taxon>Sordariomycetes</taxon>
        <taxon>Sordariomycetidae</taxon>
        <taxon>Sordariales</taxon>
        <taxon>Chaetomiaceae</taxon>
        <taxon>Parathielavia</taxon>
    </lineage>
</organism>
<feature type="chain" id="PRO_5042827196" evidence="1">
    <location>
        <begin position="20"/>
        <end position="107"/>
    </location>
</feature>